<feature type="transmembrane region" description="Helical" evidence="1">
    <location>
        <begin position="46"/>
        <end position="69"/>
    </location>
</feature>
<protein>
    <submittedName>
        <fullName evidence="2">Uncharacterized protein</fullName>
    </submittedName>
</protein>
<feature type="transmembrane region" description="Helical" evidence="1">
    <location>
        <begin position="122"/>
        <end position="145"/>
    </location>
</feature>
<proteinExistence type="predicted"/>
<dbReference type="EMBL" id="CP136336">
    <property type="protein sequence ID" value="WOB08186.1"/>
    <property type="molecule type" value="Genomic_DNA"/>
</dbReference>
<keyword evidence="1" id="KW-1133">Transmembrane helix</keyword>
<keyword evidence="1" id="KW-0472">Membrane</keyword>
<evidence type="ECO:0000313" key="3">
    <source>
        <dbReference type="Proteomes" id="UP001303946"/>
    </source>
</evidence>
<name>A0ABZ0CYC5_9BURK</name>
<dbReference type="RefSeq" id="WP_316700881.1">
    <property type="nucleotide sequence ID" value="NZ_CP136336.1"/>
</dbReference>
<gene>
    <name evidence="2" type="ORF">RXV79_25200</name>
</gene>
<evidence type="ECO:0000256" key="1">
    <source>
        <dbReference type="SAM" id="Phobius"/>
    </source>
</evidence>
<keyword evidence="1" id="KW-0812">Transmembrane</keyword>
<accession>A0ABZ0CYC5</accession>
<reference evidence="2 3" key="1">
    <citation type="submission" date="2023-10" db="EMBL/GenBank/DDBJ databases">
        <title>Bacteria for the degradation of biodegradable plastic PBAT(Polybutylene adipate terephthalate).</title>
        <authorList>
            <person name="Weon H.-Y."/>
            <person name="Yeon J."/>
        </authorList>
    </citation>
    <scope>NUCLEOTIDE SEQUENCE [LARGE SCALE GENOMIC DNA]</scope>
    <source>
        <strain evidence="2 3">SBD 7-3</strain>
    </source>
</reference>
<sequence>MSLRELHPRTRRRLRWHGWLLTTWCLLVGLASSWTLLHVFDVTLPAARYAMSALLMYALGLVLGVQVWLKHFAASVRVDPTLGERVAPVAPVRRSEAAQKSFDWGDVLGSAADLLSFDEAGLLLLIPALMLMLLGLLIVTGLLPVMLVDGLAGLLAEVAVQFVFGTLIARRVLRPKSEDEAFVHILAKTWLIGVLMVLASAALGWGLREWQPGLVSIAQLWR</sequence>
<organism evidence="2 3">
    <name type="scientific">Piscinibacter gummiphilus</name>
    <dbReference type="NCBI Taxonomy" id="946333"/>
    <lineage>
        <taxon>Bacteria</taxon>
        <taxon>Pseudomonadati</taxon>
        <taxon>Pseudomonadota</taxon>
        <taxon>Betaproteobacteria</taxon>
        <taxon>Burkholderiales</taxon>
        <taxon>Sphaerotilaceae</taxon>
        <taxon>Piscinibacter</taxon>
    </lineage>
</organism>
<feature type="transmembrane region" description="Helical" evidence="1">
    <location>
        <begin position="21"/>
        <end position="40"/>
    </location>
</feature>
<feature type="transmembrane region" description="Helical" evidence="1">
    <location>
        <begin position="181"/>
        <end position="205"/>
    </location>
</feature>
<dbReference type="Proteomes" id="UP001303946">
    <property type="component" value="Chromosome"/>
</dbReference>
<keyword evidence="3" id="KW-1185">Reference proteome</keyword>
<evidence type="ECO:0000313" key="2">
    <source>
        <dbReference type="EMBL" id="WOB08186.1"/>
    </source>
</evidence>
<feature type="transmembrane region" description="Helical" evidence="1">
    <location>
        <begin position="151"/>
        <end position="169"/>
    </location>
</feature>